<protein>
    <submittedName>
        <fullName evidence="2">Msl0131 protein</fullName>
    </submittedName>
</protein>
<sequence length="80" mass="8870">MAVEDADVAQEMIRQRTLVKQAAAAGPERRGEEIEHRTSKRVVEGGGHCRGPFGFGLMTRSCLFTALDSNRTSHTMHQED</sequence>
<evidence type="ECO:0000313" key="3">
    <source>
        <dbReference type="Proteomes" id="UP000000552"/>
    </source>
</evidence>
<dbReference type="AlphaFoldDB" id="Q98NI1"/>
<evidence type="ECO:0000256" key="1">
    <source>
        <dbReference type="SAM" id="MobiDB-lite"/>
    </source>
</evidence>
<dbReference type="Proteomes" id="UP000000552">
    <property type="component" value="Chromosome"/>
</dbReference>
<feature type="compositionally biased region" description="Basic and acidic residues" evidence="1">
    <location>
        <begin position="27"/>
        <end position="38"/>
    </location>
</feature>
<reference evidence="2 3" key="1">
    <citation type="journal article" date="2000" name="DNA Res.">
        <title>Complete genome structure of the nitrogen-fixing symbiotic bacterium Mesorhizobium loti.</title>
        <authorList>
            <person name="Kaneko T."/>
            <person name="Nakamura Y."/>
            <person name="Sato S."/>
            <person name="Asamizu E."/>
            <person name="Kato T."/>
            <person name="Sasamoto S."/>
            <person name="Watanabe A."/>
            <person name="Idesawa K."/>
            <person name="Ishikawa A."/>
            <person name="Kawashima K."/>
            <person name="Kimura T."/>
            <person name="Kishida Y."/>
            <person name="Kiyokawa C."/>
            <person name="Kohara M."/>
            <person name="Matsumoto M."/>
            <person name="Matsuno A."/>
            <person name="Mochizuki Y."/>
            <person name="Nakayama S."/>
            <person name="Nakazaki N."/>
            <person name="Shimpo S."/>
            <person name="Sugimoto M."/>
            <person name="Takeuchi C."/>
            <person name="Yamada M."/>
            <person name="Tabata S."/>
        </authorList>
    </citation>
    <scope>NUCLEOTIDE SEQUENCE [LARGE SCALE GENOMIC DNA]</scope>
    <source>
        <strain evidence="3">LMG 29417 / CECT 9101 / MAFF 303099</strain>
    </source>
</reference>
<dbReference type="EMBL" id="BA000012">
    <property type="protein sequence ID" value="BAB47780.1"/>
    <property type="molecule type" value="Genomic_DNA"/>
</dbReference>
<dbReference type="KEGG" id="mlo:msl0131"/>
<proteinExistence type="predicted"/>
<gene>
    <name evidence="2" type="ordered locus">msl0131</name>
</gene>
<evidence type="ECO:0000313" key="2">
    <source>
        <dbReference type="EMBL" id="BAB47780.1"/>
    </source>
</evidence>
<dbReference type="HOGENOM" id="CLU_2587280_0_0_5"/>
<name>Q98NI1_RHILO</name>
<accession>Q98NI1</accession>
<feature type="region of interest" description="Disordered" evidence="1">
    <location>
        <begin position="19"/>
        <end position="38"/>
    </location>
</feature>
<organism evidence="2 3">
    <name type="scientific">Mesorhizobium japonicum (strain LMG 29417 / CECT 9101 / MAFF 303099)</name>
    <name type="common">Mesorhizobium loti (strain MAFF 303099)</name>
    <dbReference type="NCBI Taxonomy" id="266835"/>
    <lineage>
        <taxon>Bacteria</taxon>
        <taxon>Pseudomonadati</taxon>
        <taxon>Pseudomonadota</taxon>
        <taxon>Alphaproteobacteria</taxon>
        <taxon>Hyphomicrobiales</taxon>
        <taxon>Phyllobacteriaceae</taxon>
        <taxon>Mesorhizobium</taxon>
    </lineage>
</organism>